<dbReference type="PANTHER" id="PTHR45952:SF2">
    <property type="entry name" value="OS04G0679400 PROTEIN"/>
    <property type="match status" value="1"/>
</dbReference>
<dbReference type="EC" id="6.3.5.4" evidence="3"/>
<dbReference type="SMART" id="SM01172">
    <property type="entry name" value="DUF3700"/>
    <property type="match status" value="1"/>
</dbReference>
<name>A0A0B2QUW9_GLYSO</name>
<feature type="region of interest" description="Disordered" evidence="1">
    <location>
        <begin position="11"/>
        <end position="30"/>
    </location>
</feature>
<dbReference type="EMBL" id="QZWG01000012">
    <property type="protein sequence ID" value="RZB75945.1"/>
    <property type="molecule type" value="Genomic_DNA"/>
</dbReference>
<dbReference type="Gene3D" id="3.60.20.10">
    <property type="entry name" value="Glutamine Phosphoribosylpyrophosphate, subunit 1, domain 1"/>
    <property type="match status" value="1"/>
</dbReference>
<proteinExistence type="predicted"/>
<dbReference type="EMBL" id="KN656353">
    <property type="protein sequence ID" value="KHN23452.1"/>
    <property type="molecule type" value="Genomic_DNA"/>
</dbReference>
<dbReference type="Proteomes" id="UP000053555">
    <property type="component" value="Unassembled WGS sequence"/>
</dbReference>
<dbReference type="PANTHER" id="PTHR45952">
    <property type="entry name" value="ALUMINUM INDUCED PROTEIN WITH YGL AND LRDR MOTIFS"/>
    <property type="match status" value="1"/>
</dbReference>
<dbReference type="Pfam" id="PF12481">
    <property type="entry name" value="DUF3700"/>
    <property type="match status" value="1"/>
</dbReference>
<reference evidence="4 5" key="2">
    <citation type="submission" date="2018-09" db="EMBL/GenBank/DDBJ databases">
        <title>A high-quality reference genome of wild soybean provides a powerful tool to mine soybean genomes.</title>
        <authorList>
            <person name="Xie M."/>
            <person name="Chung C.Y.L."/>
            <person name="Li M.-W."/>
            <person name="Wong F.-L."/>
            <person name="Chan T.-F."/>
            <person name="Lam H.-M."/>
        </authorList>
    </citation>
    <scope>NUCLEOTIDE SEQUENCE [LARGE SCALE GENOMIC DNA]</scope>
    <source>
        <strain evidence="5">cv. W05</strain>
        <tissue evidence="4">Hypocotyl of etiolated seedlings</tissue>
    </source>
</reference>
<organism evidence="3">
    <name type="scientific">Glycine soja</name>
    <name type="common">Wild soybean</name>
    <dbReference type="NCBI Taxonomy" id="3848"/>
    <lineage>
        <taxon>Eukaryota</taxon>
        <taxon>Viridiplantae</taxon>
        <taxon>Streptophyta</taxon>
        <taxon>Embryophyta</taxon>
        <taxon>Tracheophyta</taxon>
        <taxon>Spermatophyta</taxon>
        <taxon>Magnoliopsida</taxon>
        <taxon>eudicotyledons</taxon>
        <taxon>Gunneridae</taxon>
        <taxon>Pentapetalae</taxon>
        <taxon>rosids</taxon>
        <taxon>fabids</taxon>
        <taxon>Fabales</taxon>
        <taxon>Fabaceae</taxon>
        <taxon>Papilionoideae</taxon>
        <taxon>50 kb inversion clade</taxon>
        <taxon>NPAAA clade</taxon>
        <taxon>indigoferoid/millettioid clade</taxon>
        <taxon>Phaseoleae</taxon>
        <taxon>Glycine</taxon>
        <taxon>Glycine subgen. Soja</taxon>
    </lineage>
</organism>
<dbReference type="InterPro" id="IPR029055">
    <property type="entry name" value="Ntn_hydrolases_N"/>
</dbReference>
<evidence type="ECO:0000256" key="1">
    <source>
        <dbReference type="SAM" id="MobiDB-lite"/>
    </source>
</evidence>
<gene>
    <name evidence="4" type="ORF">D0Y65_034449</name>
    <name evidence="3" type="ORF">glysoja_037870</name>
</gene>
<sequence>MLSIFHKGFAHPPEELKSPASNSGSNKPKIPEETLREFLSHHPHNTFSLSFGHSAVLAYTRPDPPSFVHQRLFCGIDDIYCIFLGSLNNLCSLNKQYGLAKGTNEAMFVIEAYKTLRDRGPYPADQVVKDLDGSFGFVVYDSKVGSVFAALGSDGGIKLYWGIAADESVVISDDLDVMKEGCAKSFAPFPPGCMFHSEGGLMSFEHPMNKLKAMPRIDSEGAICGANFKVDKYARVNSIPRVGSQANWMEWTQH</sequence>
<accession>A0A0B2QUW9</accession>
<reference evidence="3" key="1">
    <citation type="submission" date="2014-07" db="EMBL/GenBank/DDBJ databases">
        <title>Identification of a novel salt tolerance gene in wild soybean by whole-genome sequencing.</title>
        <authorList>
            <person name="Lam H.-M."/>
            <person name="Qi X."/>
            <person name="Li M.-W."/>
            <person name="Liu X."/>
            <person name="Xie M."/>
            <person name="Ni M."/>
            <person name="Xu X."/>
        </authorList>
    </citation>
    <scope>NUCLEOTIDE SEQUENCE [LARGE SCALE GENOMIC DNA]</scope>
    <source>
        <tissue evidence="3">Root</tissue>
    </source>
</reference>
<dbReference type="SMR" id="A0A0B2QUW9"/>
<feature type="domain" description="DUF3700" evidence="2">
    <location>
        <begin position="2"/>
        <end position="230"/>
    </location>
</feature>
<evidence type="ECO:0000313" key="5">
    <source>
        <dbReference type="Proteomes" id="UP000289340"/>
    </source>
</evidence>
<evidence type="ECO:0000313" key="4">
    <source>
        <dbReference type="EMBL" id="RZB75945.1"/>
    </source>
</evidence>
<dbReference type="Gramene" id="XM_028337102.1">
    <property type="protein sequence ID" value="XP_028192903.1"/>
    <property type="gene ID" value="LOC114378507"/>
</dbReference>
<dbReference type="GO" id="GO:0004066">
    <property type="term" value="F:asparagine synthase (glutamine-hydrolyzing) activity"/>
    <property type="evidence" value="ECO:0007669"/>
    <property type="project" value="UniProtKB-EC"/>
</dbReference>
<protein>
    <submittedName>
        <fullName evidence="3">Stem-specific protein TSJT1</fullName>
        <ecNumber evidence="3">6.3.5.4</ecNumber>
    </submittedName>
</protein>
<dbReference type="InterPro" id="IPR044828">
    <property type="entry name" value="TSJT1-like"/>
</dbReference>
<dbReference type="SUPFAM" id="SSF56235">
    <property type="entry name" value="N-terminal nucleophile aminohydrolases (Ntn hydrolases)"/>
    <property type="match status" value="1"/>
</dbReference>
<dbReference type="CDD" id="cd01910">
    <property type="entry name" value="Wali7"/>
    <property type="match status" value="1"/>
</dbReference>
<dbReference type="InterPro" id="IPR024286">
    <property type="entry name" value="DUF3700"/>
</dbReference>
<evidence type="ECO:0000259" key="2">
    <source>
        <dbReference type="SMART" id="SM01172"/>
    </source>
</evidence>
<dbReference type="AlphaFoldDB" id="A0A0B2QUW9"/>
<keyword evidence="5" id="KW-1185">Reference proteome</keyword>
<dbReference type="Proteomes" id="UP000289340">
    <property type="component" value="Chromosome 12"/>
</dbReference>
<evidence type="ECO:0000313" key="3">
    <source>
        <dbReference type="EMBL" id="KHN23452.1"/>
    </source>
</evidence>
<keyword evidence="3" id="KW-0436">Ligase</keyword>